<evidence type="ECO:0008006" key="10">
    <source>
        <dbReference type="Google" id="ProtNLM"/>
    </source>
</evidence>
<dbReference type="Proteomes" id="UP000177697">
    <property type="component" value="Unassembled WGS sequence"/>
</dbReference>
<feature type="transmembrane region" description="Helical" evidence="7">
    <location>
        <begin position="242"/>
        <end position="261"/>
    </location>
</feature>
<feature type="transmembrane region" description="Helical" evidence="7">
    <location>
        <begin position="357"/>
        <end position="378"/>
    </location>
</feature>
<evidence type="ECO:0000256" key="1">
    <source>
        <dbReference type="ARBA" id="ARBA00004651"/>
    </source>
</evidence>
<proteinExistence type="predicted"/>
<feature type="transmembrane region" description="Helical" evidence="7">
    <location>
        <begin position="70"/>
        <end position="89"/>
    </location>
</feature>
<feature type="transmembrane region" description="Helical" evidence="7">
    <location>
        <begin position="43"/>
        <end position="63"/>
    </location>
</feature>
<feature type="transmembrane region" description="Helical" evidence="7">
    <location>
        <begin position="95"/>
        <end position="113"/>
    </location>
</feature>
<keyword evidence="5 7" id="KW-1133">Transmembrane helix</keyword>
<dbReference type="AlphaFoldDB" id="A0A1G2V1D5"/>
<dbReference type="GO" id="GO:0022857">
    <property type="term" value="F:transmembrane transporter activity"/>
    <property type="evidence" value="ECO:0007669"/>
    <property type="project" value="InterPro"/>
</dbReference>
<dbReference type="Pfam" id="PF07690">
    <property type="entry name" value="MFS_1"/>
    <property type="match status" value="1"/>
</dbReference>
<protein>
    <recommendedName>
        <fullName evidence="10">Major facilitator superfamily (MFS) profile domain-containing protein</fullName>
    </recommendedName>
</protein>
<dbReference type="EMBL" id="MHWW01000009">
    <property type="protein sequence ID" value="OHB15421.1"/>
    <property type="molecule type" value="Genomic_DNA"/>
</dbReference>
<comment type="subcellular location">
    <subcellularLocation>
        <location evidence="1">Cell membrane</location>
        <topology evidence="1">Multi-pass membrane protein</topology>
    </subcellularLocation>
</comment>
<feature type="transmembrane region" description="Helical" evidence="7">
    <location>
        <begin position="134"/>
        <end position="154"/>
    </location>
</feature>
<evidence type="ECO:0000256" key="3">
    <source>
        <dbReference type="ARBA" id="ARBA00022475"/>
    </source>
</evidence>
<evidence type="ECO:0000256" key="7">
    <source>
        <dbReference type="SAM" id="Phobius"/>
    </source>
</evidence>
<sequence>MNSKGRLRTVYLMGFLMSAHFALISYVNSSLLGQFVSIGTLNVLYIVGALLDICLLLLAPYLLRRYGNITSFLFFIVIEILVIISMGFFDSASLIIPLFIIQLGLGSVLYFWLDLCLEQETKVESTTGNKRGALLTFSNIAWVISPLALALLISQNNFSPVYFLAGLFMIVLLPIVGLSFKNMKNPDLTKTKMFSGFKLLWKNKDQLRIALVQFVLNFFYSWMVIYLPLLLSKQIGFGWDKIGLMLTLMLLPFLIFQWPAGYLADKKIGEKEILVVGILIMSAATFIIPSLSHPVFWIWATVLFATRVGASLAEVATETYFFKHVKERDVSEISVFRMVRSFAYVLAPLISWPVVYFFSYSISFYFLATFILLGLLFIPKVDTK</sequence>
<feature type="transmembrane region" description="Helical" evidence="7">
    <location>
        <begin position="273"/>
        <end position="291"/>
    </location>
</feature>
<evidence type="ECO:0000256" key="4">
    <source>
        <dbReference type="ARBA" id="ARBA00022692"/>
    </source>
</evidence>
<keyword evidence="2" id="KW-0813">Transport</keyword>
<feature type="transmembrane region" description="Helical" evidence="7">
    <location>
        <begin position="160"/>
        <end position="180"/>
    </location>
</feature>
<comment type="caution">
    <text evidence="8">The sequence shown here is derived from an EMBL/GenBank/DDBJ whole genome shotgun (WGS) entry which is preliminary data.</text>
</comment>
<keyword evidence="6 7" id="KW-0472">Membrane</keyword>
<dbReference type="InterPro" id="IPR011701">
    <property type="entry name" value="MFS"/>
</dbReference>
<name>A0A1G2V1D5_9BACT</name>
<dbReference type="SUPFAM" id="SSF103473">
    <property type="entry name" value="MFS general substrate transporter"/>
    <property type="match status" value="1"/>
</dbReference>
<dbReference type="PANTHER" id="PTHR23517">
    <property type="entry name" value="RESISTANCE PROTEIN MDTM, PUTATIVE-RELATED-RELATED"/>
    <property type="match status" value="1"/>
</dbReference>
<evidence type="ECO:0000256" key="6">
    <source>
        <dbReference type="ARBA" id="ARBA00023136"/>
    </source>
</evidence>
<dbReference type="Gene3D" id="1.20.1250.20">
    <property type="entry name" value="MFS general substrate transporter like domains"/>
    <property type="match status" value="1"/>
</dbReference>
<feature type="transmembrane region" description="Helical" evidence="7">
    <location>
        <begin position="207"/>
        <end position="230"/>
    </location>
</feature>
<reference evidence="8 9" key="1">
    <citation type="journal article" date="2016" name="Nat. Commun.">
        <title>Thousands of microbial genomes shed light on interconnected biogeochemical processes in an aquifer system.</title>
        <authorList>
            <person name="Anantharaman K."/>
            <person name="Brown C.T."/>
            <person name="Hug L.A."/>
            <person name="Sharon I."/>
            <person name="Castelle C.J."/>
            <person name="Probst A.J."/>
            <person name="Thomas B.C."/>
            <person name="Singh A."/>
            <person name="Wilkins M.J."/>
            <person name="Karaoz U."/>
            <person name="Brodie E.L."/>
            <person name="Williams K.H."/>
            <person name="Hubbard S.S."/>
            <person name="Banfield J.F."/>
        </authorList>
    </citation>
    <scope>NUCLEOTIDE SEQUENCE [LARGE SCALE GENOMIC DNA]</scope>
</reference>
<accession>A0A1G2V1D5</accession>
<keyword evidence="3" id="KW-1003">Cell membrane</keyword>
<evidence type="ECO:0000256" key="5">
    <source>
        <dbReference type="ARBA" id="ARBA00022989"/>
    </source>
</evidence>
<evidence type="ECO:0000256" key="2">
    <source>
        <dbReference type="ARBA" id="ARBA00022448"/>
    </source>
</evidence>
<evidence type="ECO:0000313" key="9">
    <source>
        <dbReference type="Proteomes" id="UP000177697"/>
    </source>
</evidence>
<keyword evidence="4 7" id="KW-0812">Transmembrane</keyword>
<dbReference type="GO" id="GO:0005886">
    <property type="term" value="C:plasma membrane"/>
    <property type="evidence" value="ECO:0007669"/>
    <property type="project" value="UniProtKB-SubCell"/>
</dbReference>
<feature type="transmembrane region" description="Helical" evidence="7">
    <location>
        <begin position="12"/>
        <end position="31"/>
    </location>
</feature>
<dbReference type="InterPro" id="IPR050171">
    <property type="entry name" value="MFS_Transporters"/>
</dbReference>
<evidence type="ECO:0000313" key="8">
    <source>
        <dbReference type="EMBL" id="OHB15421.1"/>
    </source>
</evidence>
<dbReference type="InterPro" id="IPR036259">
    <property type="entry name" value="MFS_trans_sf"/>
</dbReference>
<organism evidence="8 9">
    <name type="scientific">Candidatus Zambryskibacteria bacterium RIFOXYC1_FULL_39_10</name>
    <dbReference type="NCBI Taxonomy" id="1802779"/>
    <lineage>
        <taxon>Bacteria</taxon>
        <taxon>Candidatus Zambryskiibacteriota</taxon>
    </lineage>
</organism>
<gene>
    <name evidence="8" type="ORF">A2431_04055</name>
</gene>